<evidence type="ECO:0000313" key="2">
    <source>
        <dbReference type="Proteomes" id="UP001152320"/>
    </source>
</evidence>
<reference evidence="1" key="1">
    <citation type="submission" date="2021-10" db="EMBL/GenBank/DDBJ databases">
        <title>Tropical sea cucumber genome reveals ecological adaptation and Cuvierian tubules defense mechanism.</title>
        <authorList>
            <person name="Chen T."/>
        </authorList>
    </citation>
    <scope>NUCLEOTIDE SEQUENCE</scope>
    <source>
        <strain evidence="1">Nanhai2018</strain>
        <tissue evidence="1">Muscle</tissue>
    </source>
</reference>
<name>A0A9Q1HD40_HOLLE</name>
<organism evidence="1 2">
    <name type="scientific">Holothuria leucospilota</name>
    <name type="common">Black long sea cucumber</name>
    <name type="synonym">Mertensiothuria leucospilota</name>
    <dbReference type="NCBI Taxonomy" id="206669"/>
    <lineage>
        <taxon>Eukaryota</taxon>
        <taxon>Metazoa</taxon>
        <taxon>Echinodermata</taxon>
        <taxon>Eleutherozoa</taxon>
        <taxon>Echinozoa</taxon>
        <taxon>Holothuroidea</taxon>
        <taxon>Aspidochirotacea</taxon>
        <taxon>Aspidochirotida</taxon>
        <taxon>Holothuriidae</taxon>
        <taxon>Holothuria</taxon>
    </lineage>
</organism>
<dbReference type="AlphaFoldDB" id="A0A9Q1HD40"/>
<keyword evidence="2" id="KW-1185">Reference proteome</keyword>
<dbReference type="EMBL" id="JAIZAY010000003">
    <property type="protein sequence ID" value="KAJ8045012.1"/>
    <property type="molecule type" value="Genomic_DNA"/>
</dbReference>
<proteinExistence type="predicted"/>
<dbReference type="OrthoDB" id="6127133at2759"/>
<dbReference type="Proteomes" id="UP001152320">
    <property type="component" value="Chromosome 3"/>
</dbReference>
<dbReference type="PANTHER" id="PTHR47331:SF4">
    <property type="entry name" value="PEPTIDASE S1 DOMAIN-CONTAINING PROTEIN"/>
    <property type="match status" value="1"/>
</dbReference>
<gene>
    <name evidence="1" type="ORF">HOLleu_07928</name>
</gene>
<comment type="caution">
    <text evidence="1">The sequence shown here is derived from an EMBL/GenBank/DDBJ whole genome shotgun (WGS) entry which is preliminary data.</text>
</comment>
<protein>
    <submittedName>
        <fullName evidence="1">Uncharacterized protein</fullName>
    </submittedName>
</protein>
<dbReference type="PANTHER" id="PTHR47331">
    <property type="entry name" value="PHD-TYPE DOMAIN-CONTAINING PROTEIN"/>
    <property type="match status" value="1"/>
</dbReference>
<evidence type="ECO:0000313" key="1">
    <source>
        <dbReference type="EMBL" id="KAJ8045012.1"/>
    </source>
</evidence>
<accession>A0A9Q1HD40</accession>
<sequence>MLQERQALEKRIKLLELEFQHQAEAHVIQVQLAASRSRCQVLEVINDEENSQCLEDVYLERISTRSKRGDCVPLKQHEVRPKVADVLYQGQQLEQHENIKLEKVLIEMQKPQLEINTFGGDCITFKKFMRQFKCRVDGLCSDDERIAYLEQYTHKIVVGFLYLDAEVGYPATMAELRRRHGDPEVMANSYIKKVMSWPTIRADDPQALDEFAVFLKECEAATRCVGGLGVLESSENLKRILQKTPYFMASNAFGRMGQ</sequence>